<dbReference type="STRING" id="426128.SAMN05660297_02710"/>
<dbReference type="Gene3D" id="4.10.280.10">
    <property type="entry name" value="Helix-loop-helix DNA-binding domain"/>
    <property type="match status" value="1"/>
</dbReference>
<feature type="coiled-coil region" evidence="1">
    <location>
        <begin position="1"/>
        <end position="32"/>
    </location>
</feature>
<dbReference type="Proteomes" id="UP000199568">
    <property type="component" value="Unassembled WGS sequence"/>
</dbReference>
<evidence type="ECO:0000313" key="3">
    <source>
        <dbReference type="Proteomes" id="UP000199568"/>
    </source>
</evidence>
<dbReference type="GO" id="GO:0043937">
    <property type="term" value="P:regulation of sporulation"/>
    <property type="evidence" value="ECO:0007669"/>
    <property type="project" value="InterPro"/>
</dbReference>
<dbReference type="RefSeq" id="WP_139176458.1">
    <property type="nucleotide sequence ID" value="NZ_FOHU01000014.1"/>
</dbReference>
<keyword evidence="1" id="KW-0175">Coiled coil</keyword>
<dbReference type="AlphaFoldDB" id="A0A1I0F9A4"/>
<sequence length="53" mass="6474">MDDEKRKMMKKIQELKKKMDKIIQERPSLIDNEVVKISQEVDVLLNKYHEMKQ</sequence>
<dbReference type="InterPro" id="IPR037208">
    <property type="entry name" value="Spo0E-like_sf"/>
</dbReference>
<dbReference type="GO" id="GO:0046983">
    <property type="term" value="F:protein dimerization activity"/>
    <property type="evidence" value="ECO:0007669"/>
    <property type="project" value="InterPro"/>
</dbReference>
<name>A0A1I0F9A4_9FIRM</name>
<dbReference type="EMBL" id="FOHU01000014">
    <property type="protein sequence ID" value="SET54500.1"/>
    <property type="molecule type" value="Genomic_DNA"/>
</dbReference>
<protein>
    <submittedName>
        <fullName evidence="2">Spo0E like sporulation regulatory protein</fullName>
    </submittedName>
</protein>
<dbReference type="InterPro" id="IPR036638">
    <property type="entry name" value="HLH_DNA-bd_sf"/>
</dbReference>
<dbReference type="InterPro" id="IPR018540">
    <property type="entry name" value="Spo0E-like"/>
</dbReference>
<evidence type="ECO:0000256" key="1">
    <source>
        <dbReference type="SAM" id="Coils"/>
    </source>
</evidence>
<keyword evidence="3" id="KW-1185">Reference proteome</keyword>
<gene>
    <name evidence="2" type="ORF">SAMN05660297_02710</name>
</gene>
<evidence type="ECO:0000313" key="2">
    <source>
        <dbReference type="EMBL" id="SET54500.1"/>
    </source>
</evidence>
<organism evidence="2 3">
    <name type="scientific">Natronincola peptidivorans</name>
    <dbReference type="NCBI Taxonomy" id="426128"/>
    <lineage>
        <taxon>Bacteria</taxon>
        <taxon>Bacillati</taxon>
        <taxon>Bacillota</taxon>
        <taxon>Clostridia</taxon>
        <taxon>Peptostreptococcales</taxon>
        <taxon>Natronincolaceae</taxon>
        <taxon>Natronincola</taxon>
    </lineage>
</organism>
<proteinExistence type="predicted"/>
<accession>A0A1I0F9A4</accession>
<dbReference type="Pfam" id="PF09388">
    <property type="entry name" value="SpoOE-like"/>
    <property type="match status" value="1"/>
</dbReference>
<dbReference type="SUPFAM" id="SSF140500">
    <property type="entry name" value="BAS1536-like"/>
    <property type="match status" value="1"/>
</dbReference>
<reference evidence="2 3" key="1">
    <citation type="submission" date="2016-10" db="EMBL/GenBank/DDBJ databases">
        <authorList>
            <person name="de Groot N.N."/>
        </authorList>
    </citation>
    <scope>NUCLEOTIDE SEQUENCE [LARGE SCALE GENOMIC DNA]</scope>
    <source>
        <strain evidence="2 3">DSM 18979</strain>
    </source>
</reference>